<keyword evidence="2" id="KW-1133">Transmembrane helix</keyword>
<evidence type="ECO:0000313" key="5">
    <source>
        <dbReference type="EMBL" id="CDT14236.1"/>
    </source>
</evidence>
<keyword evidence="2" id="KW-0472">Membrane</keyword>
<name>A0A069AE39_CLODI</name>
<evidence type="ECO:0000313" key="6">
    <source>
        <dbReference type="EMBL" id="HBH1542321.1"/>
    </source>
</evidence>
<feature type="compositionally biased region" description="Polar residues" evidence="1">
    <location>
        <begin position="7"/>
        <end position="18"/>
    </location>
</feature>
<dbReference type="EMBL" id="LK932402">
    <property type="protein sequence ID" value="CDS87599.1"/>
    <property type="molecule type" value="Genomic_DNA"/>
</dbReference>
<feature type="region of interest" description="Disordered" evidence="1">
    <location>
        <begin position="1"/>
        <end position="23"/>
    </location>
</feature>
<feature type="transmembrane region" description="Helical" evidence="2">
    <location>
        <begin position="353"/>
        <end position="373"/>
    </location>
</feature>
<organism evidence="4">
    <name type="scientific">Clostridioides difficile</name>
    <name type="common">Peptoclostridium difficile</name>
    <dbReference type="NCBI Taxonomy" id="1496"/>
    <lineage>
        <taxon>Bacteria</taxon>
        <taxon>Bacillati</taxon>
        <taxon>Bacillota</taxon>
        <taxon>Clostridia</taxon>
        <taxon>Peptostreptococcales</taxon>
        <taxon>Peptostreptococcaceae</taxon>
        <taxon>Clostridioides</taxon>
    </lineage>
</organism>
<proteinExistence type="predicted"/>
<feature type="transmembrane region" description="Helical" evidence="2">
    <location>
        <begin position="385"/>
        <end position="408"/>
    </location>
</feature>
<dbReference type="EMBL" id="LK932994">
    <property type="protein sequence ID" value="CDT14236.1"/>
    <property type="molecule type" value="Genomic_DNA"/>
</dbReference>
<dbReference type="Proteomes" id="UP000411588">
    <property type="component" value="Unassembled WGS sequence"/>
</dbReference>
<sequence length="454" mass="51295">MGEKKINNMNYSHNNYSKKTGEPTRKIKNSHITLKSKEEKICSSCNKENNTKDNYCKFCGNELYEIASLRPLETKLDLKSKIKELSYHANKRGVFLTTFTTIFILFIIALIFKAIITIQFNDISYLVNPAHIILALNLGQISVSMSTMMGSGFINANIGLLILLIIPILVLLISNLIFMRKRCRDSKTVLANSLGVGIFYGLVLAILSIFTNVKTSSHSMLEYGYALEYSYEFFSVLLNGFVLGFICTYITTYKKSYEKENMYLSLFSNSIRTFILGYVLVLVILLVLTISDSSYLNELDMSSYSNGLNLFTILPQIASYMWAFANGISVTIINSTVSMFTLSSSSLFGDTKLMFYAMGALSMLILLLNGYKLRFKYNTDSIRPIIVFSIYYAFLMGILALFSTFILDSNINFFNTTNYGTTLIMQFKVLQAIVISFVYSFVISLIGYKLNSAD</sequence>
<reference evidence="6" key="3">
    <citation type="journal article" date="2018" name="Genome Biol.">
        <title>SKESA: strategic k-mer extension for scrupulous assemblies.</title>
        <authorList>
            <person name="Souvorov A."/>
            <person name="Agarwala R."/>
            <person name="Lipman D.J."/>
        </authorList>
    </citation>
    <scope>NUCLEOTIDE SEQUENCE</scope>
    <source>
        <strain evidence="6">HN1000</strain>
    </source>
</reference>
<gene>
    <name evidence="5" type="ORF">BN1095_330137</name>
    <name evidence="3" type="ORF">BN1096_520477</name>
    <name evidence="4" type="ORF">BN1097_630137</name>
    <name evidence="6" type="ORF">KRM00_001803</name>
    <name evidence="8" type="ORF">SAMEA1402399_00505</name>
    <name evidence="7" type="ORF">SAMEA3375112_02193</name>
</gene>
<protein>
    <submittedName>
        <fullName evidence="3 8">Membrane protein</fullName>
    </submittedName>
    <submittedName>
        <fullName evidence="6">Zinc ribbon domain-containing protein</fullName>
    </submittedName>
</protein>
<evidence type="ECO:0000313" key="8">
    <source>
        <dbReference type="EMBL" id="VFD29460.1"/>
    </source>
</evidence>
<reference evidence="4" key="1">
    <citation type="submission" date="2014-07" db="EMBL/GenBank/DDBJ databases">
        <authorList>
            <person name="Monot Marc"/>
        </authorList>
    </citation>
    <scope>NUCLEOTIDE SEQUENCE</scope>
    <source>
        <strain evidence="5">7032989</strain>
        <strain evidence="4">7032994</strain>
    </source>
</reference>
<dbReference type="AlphaFoldDB" id="A0A069AE39"/>
<feature type="transmembrane region" description="Helical" evidence="2">
    <location>
        <begin position="310"/>
        <end position="333"/>
    </location>
</feature>
<dbReference type="Proteomes" id="UP000189137">
    <property type="component" value="Unassembled WGS sequence"/>
</dbReference>
<feature type="transmembrane region" description="Helical" evidence="2">
    <location>
        <begin position="93"/>
        <end position="116"/>
    </location>
</feature>
<dbReference type="EMBL" id="DAEPXK010000015">
    <property type="protein sequence ID" value="HBH1542321.1"/>
    <property type="molecule type" value="Genomic_DNA"/>
</dbReference>
<evidence type="ECO:0000313" key="9">
    <source>
        <dbReference type="Proteomes" id="UP000189137"/>
    </source>
</evidence>
<feature type="transmembrane region" description="Helical" evidence="2">
    <location>
        <begin position="190"/>
        <end position="213"/>
    </location>
</feature>
<evidence type="ECO:0000256" key="1">
    <source>
        <dbReference type="SAM" id="MobiDB-lite"/>
    </source>
</evidence>
<dbReference type="PATRIC" id="fig|1496.897.peg.2827"/>
<accession>A0A069AE39</accession>
<evidence type="ECO:0000313" key="10">
    <source>
        <dbReference type="Proteomes" id="UP000411588"/>
    </source>
</evidence>
<evidence type="ECO:0000313" key="3">
    <source>
        <dbReference type="EMBL" id="CDS85783.1"/>
    </source>
</evidence>
<evidence type="ECO:0000313" key="4">
    <source>
        <dbReference type="EMBL" id="CDS87599.1"/>
    </source>
</evidence>
<keyword evidence="2" id="KW-0812">Transmembrane</keyword>
<feature type="transmembrane region" description="Helical" evidence="2">
    <location>
        <begin position="233"/>
        <end position="252"/>
    </location>
</feature>
<feature type="transmembrane region" description="Helical" evidence="2">
    <location>
        <begin position="429"/>
        <end position="448"/>
    </location>
</feature>
<reference evidence="7 9" key="2">
    <citation type="submission" date="2017-02" db="EMBL/GenBank/DDBJ databases">
        <authorList>
            <consortium name="Pathogen Informatics"/>
        </authorList>
    </citation>
    <scope>NUCLEOTIDE SEQUENCE [LARGE SCALE GENOMIC DNA]</scope>
    <source>
        <strain evidence="10">clo34</strain>
        <strain evidence="8">Clo34</strain>
        <strain evidence="7 9">VRECD0157</strain>
    </source>
</reference>
<reference evidence="6" key="4">
    <citation type="submission" date="2021-06" db="EMBL/GenBank/DDBJ databases">
        <authorList>
            <consortium name="NCBI Pathogen Detection Project"/>
        </authorList>
    </citation>
    <scope>NUCLEOTIDE SEQUENCE</scope>
    <source>
        <strain evidence="6">HN1000</strain>
    </source>
</reference>
<feature type="transmembrane region" description="Helical" evidence="2">
    <location>
        <begin position="153"/>
        <end position="178"/>
    </location>
</feature>
<evidence type="ECO:0000256" key="2">
    <source>
        <dbReference type="SAM" id="Phobius"/>
    </source>
</evidence>
<dbReference type="RefSeq" id="WP_003433823.1">
    <property type="nucleotide sequence ID" value="NZ_AP031492.1"/>
</dbReference>
<evidence type="ECO:0000313" key="7">
    <source>
        <dbReference type="EMBL" id="SJS49032.1"/>
    </source>
</evidence>
<dbReference type="Proteomes" id="UP000878956">
    <property type="component" value="Unassembled WGS sequence"/>
</dbReference>
<dbReference type="EMBL" id="LK932505">
    <property type="protein sequence ID" value="CDS85783.1"/>
    <property type="molecule type" value="Genomic_DNA"/>
</dbReference>
<dbReference type="EMBL" id="CAADAN010000001">
    <property type="protein sequence ID" value="VFD29460.1"/>
    <property type="molecule type" value="Genomic_DNA"/>
</dbReference>
<feature type="transmembrane region" description="Helical" evidence="2">
    <location>
        <begin position="273"/>
        <end position="290"/>
    </location>
</feature>
<dbReference type="EMBL" id="FUPS01000007">
    <property type="protein sequence ID" value="SJS49032.1"/>
    <property type="molecule type" value="Genomic_DNA"/>
</dbReference>